<keyword evidence="2" id="KW-0489">Methyltransferase</keyword>
<keyword evidence="7" id="KW-1185">Reference proteome</keyword>
<sequence>MTSACPGHPFLHRTAHSHPWRASMCYPRLAPCPASAMAAARRLFSFHLALRPREPASPLATAATAVAVPHRRGKHDAVACKATGKTKPKAKAKASNKGGERLQRRPLEEHLKRRTRSAAAFDTDLYGRHGHAHHVPVLLGEVLAAFRRPRPLRSFVDCTLGAAGHSLAMMEAHPEMELYVGMDVDPTALGIGRGHIEAFLADREPNGGELRAYTHVKNFKYIKQVLGSVDESLVVGLCGVDGILIDLGMSSMQVNRSNRGFSVLQDGPLDMRMDPMATLRAEDILNSWPELEVGRILRDYGEESNWQFIQKQIVKAREMGGLHSTGDLVKLIQRKCTISKGRQGWIKTATRVFQALRIAVNDELRVLEDSLHSSFDCLATGGRLAVISFHSLEDRIVKKTFLELINGGEADDEEDSDDDLTLPDIDDEDEPWFNQRVQGRNGIVLTKRPITPSQEEEKLNQRCRSAKLRVIQKA</sequence>
<feature type="compositionally biased region" description="Basic residues" evidence="5">
    <location>
        <begin position="84"/>
        <end position="94"/>
    </location>
</feature>
<dbReference type="GO" id="GO:0071424">
    <property type="term" value="F:rRNA (cytosine-N4-)-methyltransferase activity"/>
    <property type="evidence" value="ECO:0007669"/>
    <property type="project" value="TreeGrafter"/>
</dbReference>
<feature type="region of interest" description="Disordered" evidence="5">
    <location>
        <begin position="82"/>
        <end position="101"/>
    </location>
</feature>
<evidence type="ECO:0000256" key="5">
    <source>
        <dbReference type="SAM" id="MobiDB-lite"/>
    </source>
</evidence>
<proteinExistence type="inferred from homology"/>
<dbReference type="FunFam" id="3.40.50.150:FF:000239">
    <property type="entry name" value="Ribosomal RNA small subunit methyltransferase H"/>
    <property type="match status" value="1"/>
</dbReference>
<dbReference type="PANTHER" id="PTHR11265:SF0">
    <property type="entry name" value="12S RRNA N4-METHYLCYTIDINE METHYLTRANSFERASE"/>
    <property type="match status" value="1"/>
</dbReference>
<accession>A0A8T0WQC9</accession>
<dbReference type="NCBIfam" id="TIGR00006">
    <property type="entry name" value="16S rRNA (cytosine(1402)-N(4))-methyltransferase RsmH"/>
    <property type="match status" value="1"/>
</dbReference>
<evidence type="ECO:0000313" key="7">
    <source>
        <dbReference type="Proteomes" id="UP000823388"/>
    </source>
</evidence>
<reference evidence="6" key="1">
    <citation type="submission" date="2020-05" db="EMBL/GenBank/DDBJ databases">
        <title>WGS assembly of Panicum virgatum.</title>
        <authorList>
            <person name="Lovell J.T."/>
            <person name="Jenkins J."/>
            <person name="Shu S."/>
            <person name="Juenger T.E."/>
            <person name="Schmutz J."/>
        </authorList>
    </citation>
    <scope>NUCLEOTIDE SEQUENCE</scope>
    <source>
        <strain evidence="6">AP13</strain>
    </source>
</reference>
<dbReference type="HAMAP" id="MF_01007">
    <property type="entry name" value="16SrRNA_methyltr_H"/>
    <property type="match status" value="1"/>
</dbReference>
<dbReference type="PANTHER" id="PTHR11265">
    <property type="entry name" value="S-ADENOSYL-METHYLTRANSFERASE MRAW"/>
    <property type="match status" value="1"/>
</dbReference>
<dbReference type="Gene3D" id="3.40.50.150">
    <property type="entry name" value="Vaccinia Virus protein VP39"/>
    <property type="match status" value="1"/>
</dbReference>
<evidence type="ECO:0000256" key="1">
    <source>
        <dbReference type="ARBA" id="ARBA00010396"/>
    </source>
</evidence>
<dbReference type="SUPFAM" id="SSF81799">
    <property type="entry name" value="Putative methyltransferase TM0872, insert domain"/>
    <property type="match status" value="1"/>
</dbReference>
<protein>
    <submittedName>
        <fullName evidence="6">Uncharacterized protein</fullName>
    </submittedName>
</protein>
<evidence type="ECO:0000256" key="4">
    <source>
        <dbReference type="ARBA" id="ARBA00022691"/>
    </source>
</evidence>
<keyword evidence="4" id="KW-0949">S-adenosyl-L-methionine</keyword>
<dbReference type="InterPro" id="IPR002903">
    <property type="entry name" value="RsmH"/>
</dbReference>
<dbReference type="Pfam" id="PF01795">
    <property type="entry name" value="Methyltransf_5"/>
    <property type="match status" value="1"/>
</dbReference>
<evidence type="ECO:0000256" key="3">
    <source>
        <dbReference type="ARBA" id="ARBA00022679"/>
    </source>
</evidence>
<comment type="caution">
    <text evidence="6">The sequence shown here is derived from an EMBL/GenBank/DDBJ whole genome shotgun (WGS) entry which is preliminary data.</text>
</comment>
<dbReference type="Proteomes" id="UP000823388">
    <property type="component" value="Chromosome 1N"/>
</dbReference>
<dbReference type="InterPro" id="IPR023397">
    <property type="entry name" value="SAM-dep_MeTrfase_MraW_recog"/>
</dbReference>
<feature type="compositionally biased region" description="Acidic residues" evidence="5">
    <location>
        <begin position="409"/>
        <end position="431"/>
    </location>
</feature>
<comment type="similarity">
    <text evidence="1">Belongs to the methyltransferase superfamily. RsmH family.</text>
</comment>
<organism evidence="6 7">
    <name type="scientific">Panicum virgatum</name>
    <name type="common">Blackwell switchgrass</name>
    <dbReference type="NCBI Taxonomy" id="38727"/>
    <lineage>
        <taxon>Eukaryota</taxon>
        <taxon>Viridiplantae</taxon>
        <taxon>Streptophyta</taxon>
        <taxon>Embryophyta</taxon>
        <taxon>Tracheophyta</taxon>
        <taxon>Spermatophyta</taxon>
        <taxon>Magnoliopsida</taxon>
        <taxon>Liliopsida</taxon>
        <taxon>Poales</taxon>
        <taxon>Poaceae</taxon>
        <taxon>PACMAD clade</taxon>
        <taxon>Panicoideae</taxon>
        <taxon>Panicodae</taxon>
        <taxon>Paniceae</taxon>
        <taxon>Panicinae</taxon>
        <taxon>Panicum</taxon>
        <taxon>Panicum sect. Hiantes</taxon>
    </lineage>
</organism>
<dbReference type="EMBL" id="CM029038">
    <property type="protein sequence ID" value="KAG2648397.1"/>
    <property type="molecule type" value="Genomic_DNA"/>
</dbReference>
<dbReference type="SUPFAM" id="SSF53335">
    <property type="entry name" value="S-adenosyl-L-methionine-dependent methyltransferases"/>
    <property type="match status" value="1"/>
</dbReference>
<dbReference type="AlphaFoldDB" id="A0A8T0WQC9"/>
<dbReference type="Gene3D" id="1.10.150.170">
    <property type="entry name" value="Putative methyltransferase TM0872, insert domain"/>
    <property type="match status" value="1"/>
</dbReference>
<feature type="region of interest" description="Disordered" evidence="5">
    <location>
        <begin position="408"/>
        <end position="431"/>
    </location>
</feature>
<gene>
    <name evidence="6" type="ORF">PVAP13_1NG033000</name>
</gene>
<dbReference type="InterPro" id="IPR029063">
    <property type="entry name" value="SAM-dependent_MTases_sf"/>
</dbReference>
<evidence type="ECO:0000256" key="2">
    <source>
        <dbReference type="ARBA" id="ARBA00022603"/>
    </source>
</evidence>
<dbReference type="FunFam" id="1.10.150.170:FF:000004">
    <property type="entry name" value="Ribosomal RNA small subunit methyltransferase H"/>
    <property type="match status" value="1"/>
</dbReference>
<dbReference type="GO" id="GO:0070475">
    <property type="term" value="P:rRNA base methylation"/>
    <property type="evidence" value="ECO:0007669"/>
    <property type="project" value="TreeGrafter"/>
</dbReference>
<keyword evidence="3" id="KW-0808">Transferase</keyword>
<name>A0A8T0WQC9_PANVG</name>
<evidence type="ECO:0000313" key="6">
    <source>
        <dbReference type="EMBL" id="KAG2648397.1"/>
    </source>
</evidence>